<keyword evidence="1" id="KW-0732">Signal</keyword>
<dbReference type="InterPro" id="IPR052387">
    <property type="entry name" value="Fibrocystin"/>
</dbReference>
<dbReference type="Pfam" id="PF10162">
    <property type="entry name" value="G8"/>
    <property type="match status" value="1"/>
</dbReference>
<evidence type="ECO:0000259" key="3">
    <source>
        <dbReference type="PROSITE" id="PS51484"/>
    </source>
</evidence>
<organism evidence="4 5">
    <name type="scientific">Haematococcus lacustris</name>
    <name type="common">Green alga</name>
    <name type="synonym">Haematococcus pluvialis</name>
    <dbReference type="NCBI Taxonomy" id="44745"/>
    <lineage>
        <taxon>Eukaryota</taxon>
        <taxon>Viridiplantae</taxon>
        <taxon>Chlorophyta</taxon>
        <taxon>core chlorophytes</taxon>
        <taxon>Chlorophyceae</taxon>
        <taxon>CS clade</taxon>
        <taxon>Chlamydomonadales</taxon>
        <taxon>Haematococcaceae</taxon>
        <taxon>Haematococcus</taxon>
    </lineage>
</organism>
<dbReference type="PANTHER" id="PTHR46769:SF2">
    <property type="entry name" value="FIBROCYSTIN-L ISOFORM 2 PRECURSOR-RELATED"/>
    <property type="match status" value="1"/>
</dbReference>
<dbReference type="InterPro" id="IPR019316">
    <property type="entry name" value="G8_domain"/>
</dbReference>
<evidence type="ECO:0000313" key="4">
    <source>
        <dbReference type="EMBL" id="GFH20734.1"/>
    </source>
</evidence>
<dbReference type="AlphaFoldDB" id="A0A699ZPU0"/>
<dbReference type="PANTHER" id="PTHR46769">
    <property type="entry name" value="POLYCYSTIC KIDNEY AND HEPATIC DISEASE 1 (AUTOSOMAL RECESSIVE)-LIKE 1"/>
    <property type="match status" value="1"/>
</dbReference>
<comment type="caution">
    <text evidence="4">The sequence shown here is derived from an EMBL/GenBank/DDBJ whole genome shotgun (WGS) entry which is preliminary data.</text>
</comment>
<accession>A0A699ZPU0</accession>
<sequence length="459" mass="48790">MNSSIGAGLSSSRLSVPLQLGSVTPAVTSLAGGLVANLTGQGFGMDASISIAGVTAPILAVSDTVITFLTPSLAVSTACTDLVLSGNTLSCTSPAAPMPRPNGPVPATIMRAGVGYLMTSLITFEWADLWSRRSTWGGLDPPGPGDSVVIPTNTTVQGNLVWDELATSEVWLQASYIIVKGGNLSIGSDAVPYPGRARITLHGPPNSLELPLYGAKVLAVRDGHVNLHGQPKLPCWTQLAATVDVGDSTITLLGVVNWRVGDRLVIASSSLYAEDIDERTITAVTLDTASNTSMLTLDAPLTYTHLGEVVTVAGDDRGHRLDMRAEAFRLGSYSLHWHLHGDVAGKQYLKRSVITNTFNRAVTIHGTFGVLLSNNVAYNTMGHTFFLEDGIEQNNVIDGNLAILTRPSDALLNTDTSPASFWITNPNTTTVCPKFQPLGEFYNNKAHSNKFYGLRIHPE</sequence>
<dbReference type="Pfam" id="PF01833">
    <property type="entry name" value="TIG"/>
    <property type="match status" value="1"/>
</dbReference>
<dbReference type="Pfam" id="PF24606">
    <property type="entry name" value="CEMIP_beta-hel"/>
    <property type="match status" value="1"/>
</dbReference>
<dbReference type="InterPro" id="IPR013783">
    <property type="entry name" value="Ig-like_fold"/>
</dbReference>
<dbReference type="SUPFAM" id="SSF81296">
    <property type="entry name" value="E set domains"/>
    <property type="match status" value="1"/>
</dbReference>
<keyword evidence="5" id="KW-1185">Reference proteome</keyword>
<feature type="domain" description="G8" evidence="3">
    <location>
        <begin position="114"/>
        <end position="241"/>
    </location>
</feature>
<protein>
    <recommendedName>
        <fullName evidence="3">G8 domain-containing protein</fullName>
    </recommendedName>
</protein>
<proteinExistence type="predicted"/>
<keyword evidence="2" id="KW-0325">Glycoprotein</keyword>
<dbReference type="SMART" id="SM01225">
    <property type="entry name" value="G8"/>
    <property type="match status" value="1"/>
</dbReference>
<name>A0A699ZPU0_HAELA</name>
<dbReference type="PROSITE" id="PS51484">
    <property type="entry name" value="G8"/>
    <property type="match status" value="1"/>
</dbReference>
<evidence type="ECO:0000256" key="1">
    <source>
        <dbReference type="ARBA" id="ARBA00022729"/>
    </source>
</evidence>
<dbReference type="InterPro" id="IPR055401">
    <property type="entry name" value="CEMIP_beta-hel_dom"/>
</dbReference>
<dbReference type="Gene3D" id="2.60.40.10">
    <property type="entry name" value="Immunoglobulins"/>
    <property type="match status" value="1"/>
</dbReference>
<dbReference type="Proteomes" id="UP000485058">
    <property type="component" value="Unassembled WGS sequence"/>
</dbReference>
<evidence type="ECO:0000313" key="5">
    <source>
        <dbReference type="Proteomes" id="UP000485058"/>
    </source>
</evidence>
<dbReference type="EMBL" id="BLLF01001688">
    <property type="protein sequence ID" value="GFH20734.1"/>
    <property type="molecule type" value="Genomic_DNA"/>
</dbReference>
<dbReference type="CDD" id="cd00102">
    <property type="entry name" value="IPT"/>
    <property type="match status" value="1"/>
</dbReference>
<dbReference type="InterPro" id="IPR002909">
    <property type="entry name" value="IPT_dom"/>
</dbReference>
<evidence type="ECO:0000256" key="2">
    <source>
        <dbReference type="ARBA" id="ARBA00023180"/>
    </source>
</evidence>
<dbReference type="InterPro" id="IPR014756">
    <property type="entry name" value="Ig_E-set"/>
</dbReference>
<gene>
    <name evidence="4" type="ORF">HaLaN_17904</name>
</gene>
<reference evidence="4 5" key="1">
    <citation type="submission" date="2020-02" db="EMBL/GenBank/DDBJ databases">
        <title>Draft genome sequence of Haematococcus lacustris strain NIES-144.</title>
        <authorList>
            <person name="Morimoto D."/>
            <person name="Nakagawa S."/>
            <person name="Yoshida T."/>
            <person name="Sawayama S."/>
        </authorList>
    </citation>
    <scope>NUCLEOTIDE SEQUENCE [LARGE SCALE GENOMIC DNA]</scope>
    <source>
        <strain evidence="4 5">NIES-144</strain>
    </source>
</reference>